<sequence length="700" mass="77851">MQTGVQQAKARRLRSRKDRPCDACRQRKSACIVTTCLPCRYCQSKGQDCTFTSTPSQRARQAASCVKVQRWRTTRAQCSSGKLIEDDEPLQKVGTYEPMSPDMLSCLLEGDPKVELQDGETLDLKDMSFVSPVSLPQTPFPTPDDDISVAQLHSLSQVTYDQGTAKLCVPQTMSNLDGLGGESLDESIGLTALFLGPSSDQDANLLSSMRMNMAIINGAARRSVDANVRQVHAGDIMANVPPVHFNIVPDSCPERDIRTKEIASEKIESHVGEHADALVRLYFRFIHPAFPVLSKARFLQAYCLHRRSIPASLRGVVYGLACAFWEHSPVLKPFPRISHTDLFECAHLALNREFDSPKLATLQACLLLLHESPPVTGTTENPRNWTLACQAISCAQNLGLHCDPSLWNIPTWEKALRKKLWWMCFTTEKWASLTHGNPSHIPQSSFDTTDLTLTEALIDEDVACSPYGRVISERDRGCNQTRAINLLETINLAKKLGILLEYSYPIRGSVLSTSESAVLDHSLYVLNAELDSWYALLPQCLTLDFTHGSGGVCTNGSLHLAYFAVKSLVLRAMMSPATPLSKANPFSNLRTYFDSSLEEFRQYVKLVSSIRAVELDAFWGRQARTHLVHAGNFLIYLFLCASTAEQVEKSYSLLEAYRYSLRALAAAATDNSMGMLRPALLRTESFFREAAGAMRKDEKH</sequence>
<evidence type="ECO:0000256" key="2">
    <source>
        <dbReference type="ARBA" id="ARBA00023163"/>
    </source>
</evidence>
<dbReference type="InterPro" id="IPR050797">
    <property type="entry name" value="Carb_Metab_Trans_Reg"/>
</dbReference>
<name>A0A1L9SCX2_9EURO</name>
<keyword evidence="2" id="KW-0804">Transcription</keyword>
<dbReference type="CDD" id="cd00067">
    <property type="entry name" value="GAL4"/>
    <property type="match status" value="1"/>
</dbReference>
<dbReference type="GO" id="GO:0005634">
    <property type="term" value="C:nucleus"/>
    <property type="evidence" value="ECO:0007669"/>
    <property type="project" value="TreeGrafter"/>
</dbReference>
<dbReference type="CDD" id="cd12148">
    <property type="entry name" value="fungal_TF_MHR"/>
    <property type="match status" value="1"/>
</dbReference>
<dbReference type="InterPro" id="IPR007219">
    <property type="entry name" value="XnlR_reg_dom"/>
</dbReference>
<dbReference type="OrthoDB" id="3034343at2759"/>
<dbReference type="STRING" id="1073090.A0A1L9SCX2"/>
<evidence type="ECO:0000259" key="4">
    <source>
        <dbReference type="PROSITE" id="PS50048"/>
    </source>
</evidence>
<feature type="domain" description="Zn(2)-C6 fungal-type" evidence="4">
    <location>
        <begin position="20"/>
        <end position="51"/>
    </location>
</feature>
<dbReference type="VEuPathDB" id="FungiDB:ASPZODRAFT_134391"/>
<evidence type="ECO:0000313" key="5">
    <source>
        <dbReference type="EMBL" id="OJJ44973.1"/>
    </source>
</evidence>
<keyword evidence="1" id="KW-0805">Transcription regulation</keyword>
<dbReference type="EMBL" id="KV878346">
    <property type="protein sequence ID" value="OJJ44973.1"/>
    <property type="molecule type" value="Genomic_DNA"/>
</dbReference>
<reference evidence="6" key="1">
    <citation type="journal article" date="2017" name="Genome Biol.">
        <title>Comparative genomics reveals high biological diversity and specific adaptations in the industrially and medically important fungal genus Aspergillus.</title>
        <authorList>
            <person name="de Vries R.P."/>
            <person name="Riley R."/>
            <person name="Wiebenga A."/>
            <person name="Aguilar-Osorio G."/>
            <person name="Amillis S."/>
            <person name="Uchima C.A."/>
            <person name="Anderluh G."/>
            <person name="Asadollahi M."/>
            <person name="Askin M."/>
            <person name="Barry K."/>
            <person name="Battaglia E."/>
            <person name="Bayram O."/>
            <person name="Benocci T."/>
            <person name="Braus-Stromeyer S.A."/>
            <person name="Caldana C."/>
            <person name="Canovas D."/>
            <person name="Cerqueira G.C."/>
            <person name="Chen F."/>
            <person name="Chen W."/>
            <person name="Choi C."/>
            <person name="Clum A."/>
            <person name="Dos Santos R.A."/>
            <person name="Damasio A.R."/>
            <person name="Diallinas G."/>
            <person name="Emri T."/>
            <person name="Fekete E."/>
            <person name="Flipphi M."/>
            <person name="Freyberg S."/>
            <person name="Gallo A."/>
            <person name="Gournas C."/>
            <person name="Habgood R."/>
            <person name="Hainaut M."/>
            <person name="Harispe M.L."/>
            <person name="Henrissat B."/>
            <person name="Hilden K.S."/>
            <person name="Hope R."/>
            <person name="Hossain A."/>
            <person name="Karabika E."/>
            <person name="Karaffa L."/>
            <person name="Karanyi Z."/>
            <person name="Krasevec N."/>
            <person name="Kuo A."/>
            <person name="Kusch H."/>
            <person name="LaButti K."/>
            <person name="Lagendijk E.L."/>
            <person name="Lapidus A."/>
            <person name="Levasseur A."/>
            <person name="Lindquist E."/>
            <person name="Lipzen A."/>
            <person name="Logrieco A.F."/>
            <person name="MacCabe A."/>
            <person name="Maekelae M.R."/>
            <person name="Malavazi I."/>
            <person name="Melin P."/>
            <person name="Meyer V."/>
            <person name="Mielnichuk N."/>
            <person name="Miskei M."/>
            <person name="Molnar A.P."/>
            <person name="Mule G."/>
            <person name="Ngan C.Y."/>
            <person name="Orejas M."/>
            <person name="Orosz E."/>
            <person name="Ouedraogo J.P."/>
            <person name="Overkamp K.M."/>
            <person name="Park H.-S."/>
            <person name="Perrone G."/>
            <person name="Piumi F."/>
            <person name="Punt P.J."/>
            <person name="Ram A.F."/>
            <person name="Ramon A."/>
            <person name="Rauscher S."/>
            <person name="Record E."/>
            <person name="Riano-Pachon D.M."/>
            <person name="Robert V."/>
            <person name="Roehrig J."/>
            <person name="Ruller R."/>
            <person name="Salamov A."/>
            <person name="Salih N.S."/>
            <person name="Samson R.A."/>
            <person name="Sandor E."/>
            <person name="Sanguinetti M."/>
            <person name="Schuetze T."/>
            <person name="Sepcic K."/>
            <person name="Shelest E."/>
            <person name="Sherlock G."/>
            <person name="Sophianopoulou V."/>
            <person name="Squina F.M."/>
            <person name="Sun H."/>
            <person name="Susca A."/>
            <person name="Todd R.B."/>
            <person name="Tsang A."/>
            <person name="Unkles S.E."/>
            <person name="van de Wiele N."/>
            <person name="van Rossen-Uffink D."/>
            <person name="Oliveira J.V."/>
            <person name="Vesth T.C."/>
            <person name="Visser J."/>
            <person name="Yu J.-H."/>
            <person name="Zhou M."/>
            <person name="Andersen M.R."/>
            <person name="Archer D.B."/>
            <person name="Baker S.E."/>
            <person name="Benoit I."/>
            <person name="Brakhage A.A."/>
            <person name="Braus G.H."/>
            <person name="Fischer R."/>
            <person name="Frisvad J.C."/>
            <person name="Goldman G.H."/>
            <person name="Houbraken J."/>
            <person name="Oakley B."/>
            <person name="Pocsi I."/>
            <person name="Scazzocchio C."/>
            <person name="Seiboth B."/>
            <person name="vanKuyk P.A."/>
            <person name="Wortman J."/>
            <person name="Dyer P.S."/>
            <person name="Grigoriev I.V."/>
        </authorList>
    </citation>
    <scope>NUCLEOTIDE SEQUENCE [LARGE SCALE GENOMIC DNA]</scope>
    <source>
        <strain evidence="6">CBS 506.65</strain>
    </source>
</reference>
<dbReference type="PROSITE" id="PS50048">
    <property type="entry name" value="ZN2_CY6_FUNGAL_2"/>
    <property type="match status" value="1"/>
</dbReference>
<dbReference type="Proteomes" id="UP000184188">
    <property type="component" value="Unassembled WGS sequence"/>
</dbReference>
<dbReference type="GO" id="GO:0001080">
    <property type="term" value="P:nitrogen catabolite activation of transcription from RNA polymerase II promoter"/>
    <property type="evidence" value="ECO:0007669"/>
    <property type="project" value="TreeGrafter"/>
</dbReference>
<dbReference type="Pfam" id="PF04082">
    <property type="entry name" value="Fungal_trans"/>
    <property type="match status" value="1"/>
</dbReference>
<organism evidence="5 6">
    <name type="scientific">Penicilliopsis zonata CBS 506.65</name>
    <dbReference type="NCBI Taxonomy" id="1073090"/>
    <lineage>
        <taxon>Eukaryota</taxon>
        <taxon>Fungi</taxon>
        <taxon>Dikarya</taxon>
        <taxon>Ascomycota</taxon>
        <taxon>Pezizomycotina</taxon>
        <taxon>Eurotiomycetes</taxon>
        <taxon>Eurotiomycetidae</taxon>
        <taxon>Eurotiales</taxon>
        <taxon>Aspergillaceae</taxon>
        <taxon>Penicilliopsis</taxon>
    </lineage>
</organism>
<keyword evidence="6" id="KW-1185">Reference proteome</keyword>
<evidence type="ECO:0000313" key="6">
    <source>
        <dbReference type="Proteomes" id="UP000184188"/>
    </source>
</evidence>
<dbReference type="GO" id="GO:0006351">
    <property type="term" value="P:DNA-templated transcription"/>
    <property type="evidence" value="ECO:0007669"/>
    <property type="project" value="InterPro"/>
</dbReference>
<dbReference type="GO" id="GO:0008270">
    <property type="term" value="F:zinc ion binding"/>
    <property type="evidence" value="ECO:0007669"/>
    <property type="project" value="InterPro"/>
</dbReference>
<dbReference type="SMART" id="SM00906">
    <property type="entry name" value="Fungal_trans"/>
    <property type="match status" value="1"/>
</dbReference>
<dbReference type="GO" id="GO:0003677">
    <property type="term" value="F:DNA binding"/>
    <property type="evidence" value="ECO:0007669"/>
    <property type="project" value="InterPro"/>
</dbReference>
<dbReference type="PANTHER" id="PTHR31668">
    <property type="entry name" value="GLUCOSE TRANSPORT TRANSCRIPTION REGULATOR RGT1-RELATED-RELATED"/>
    <property type="match status" value="1"/>
</dbReference>
<dbReference type="AlphaFoldDB" id="A0A1L9SCX2"/>
<dbReference type="GeneID" id="34609987"/>
<keyword evidence="3" id="KW-0539">Nucleus</keyword>
<evidence type="ECO:0000256" key="1">
    <source>
        <dbReference type="ARBA" id="ARBA00023015"/>
    </source>
</evidence>
<dbReference type="PROSITE" id="PS00463">
    <property type="entry name" value="ZN2_CY6_FUNGAL_1"/>
    <property type="match status" value="1"/>
</dbReference>
<proteinExistence type="predicted"/>
<dbReference type="RefSeq" id="XP_022579483.1">
    <property type="nucleotide sequence ID" value="XM_022723522.1"/>
</dbReference>
<gene>
    <name evidence="5" type="ORF">ASPZODRAFT_134391</name>
</gene>
<protein>
    <recommendedName>
        <fullName evidence="4">Zn(2)-C6 fungal-type domain-containing protein</fullName>
    </recommendedName>
</protein>
<evidence type="ECO:0000256" key="3">
    <source>
        <dbReference type="ARBA" id="ARBA00023242"/>
    </source>
</evidence>
<dbReference type="GO" id="GO:0000981">
    <property type="term" value="F:DNA-binding transcription factor activity, RNA polymerase II-specific"/>
    <property type="evidence" value="ECO:0007669"/>
    <property type="project" value="InterPro"/>
</dbReference>
<accession>A0A1L9SCX2</accession>
<dbReference type="PANTHER" id="PTHR31668:SF23">
    <property type="entry name" value="ZN(II)2CYS6 TRANSCRIPTION FACTOR (EUROFUNG)"/>
    <property type="match status" value="1"/>
</dbReference>
<dbReference type="InterPro" id="IPR001138">
    <property type="entry name" value="Zn2Cys6_DnaBD"/>
</dbReference>